<comment type="caution">
    <text evidence="1">The sequence shown here is derived from an EMBL/GenBank/DDBJ whole genome shotgun (WGS) entry which is preliminary data.</text>
</comment>
<reference evidence="1 2" key="1">
    <citation type="submission" date="2023-09" db="EMBL/GenBank/DDBJ databases">
        <title>Multi-omics analysis of a traditional fermented food reveals byproduct-associated fungal strains for waste-to-food upcycling.</title>
        <authorList>
            <consortium name="Lawrence Berkeley National Laboratory"/>
            <person name="Rekdal V.M."/>
            <person name="Villalobos-Escobedo J.M."/>
            <person name="Rodriguez-Valeron N."/>
            <person name="Garcia M.O."/>
            <person name="Vasquez D.P."/>
            <person name="Damayanti I."/>
            <person name="Sorensen P.M."/>
            <person name="Baidoo E.E."/>
            <person name="De Carvalho A.C."/>
            <person name="Riley R."/>
            <person name="Lipzen A."/>
            <person name="He G."/>
            <person name="Yan M."/>
            <person name="Haridas S."/>
            <person name="Daum C."/>
            <person name="Yoshinaga Y."/>
            <person name="Ng V."/>
            <person name="Grigoriev I.V."/>
            <person name="Munk R."/>
            <person name="Nuraida L."/>
            <person name="Wijaya C.H."/>
            <person name="Morales P.-C."/>
            <person name="Keasling J.D."/>
        </authorList>
    </citation>
    <scope>NUCLEOTIDE SEQUENCE [LARGE SCALE GENOMIC DNA]</scope>
    <source>
        <strain evidence="1 2">FGSC 2613</strain>
    </source>
</reference>
<evidence type="ECO:0000313" key="1">
    <source>
        <dbReference type="EMBL" id="KAL0470974.1"/>
    </source>
</evidence>
<evidence type="ECO:0000313" key="2">
    <source>
        <dbReference type="Proteomes" id="UP001451303"/>
    </source>
</evidence>
<name>A0ABR3DEF7_NEUIN</name>
<keyword evidence="2" id="KW-1185">Reference proteome</keyword>
<organism evidence="1 2">
    <name type="scientific">Neurospora intermedia</name>
    <dbReference type="NCBI Taxonomy" id="5142"/>
    <lineage>
        <taxon>Eukaryota</taxon>
        <taxon>Fungi</taxon>
        <taxon>Dikarya</taxon>
        <taxon>Ascomycota</taxon>
        <taxon>Pezizomycotina</taxon>
        <taxon>Sordariomycetes</taxon>
        <taxon>Sordariomycetidae</taxon>
        <taxon>Sordariales</taxon>
        <taxon>Sordariaceae</taxon>
        <taxon>Neurospora</taxon>
    </lineage>
</organism>
<accession>A0ABR3DEF7</accession>
<sequence>MKKGMFNIWGSRYSQGHRKRRYKEEKGGSTVTSPVYNIQHKTNCMQHMPAPPRAQEQKTAFTGLFLQSHVLYNASSLVFFLGGF</sequence>
<protein>
    <submittedName>
        <fullName evidence="1">Uncharacterized protein</fullName>
    </submittedName>
</protein>
<dbReference type="Proteomes" id="UP001451303">
    <property type="component" value="Unassembled WGS sequence"/>
</dbReference>
<proteinExistence type="predicted"/>
<gene>
    <name evidence="1" type="ORF">QR685DRAFT_270243</name>
</gene>
<dbReference type="EMBL" id="JAVLET010000004">
    <property type="protein sequence ID" value="KAL0470974.1"/>
    <property type="molecule type" value="Genomic_DNA"/>
</dbReference>